<dbReference type="Proteomes" id="UP000067444">
    <property type="component" value="Chromosome"/>
</dbReference>
<dbReference type="Pfam" id="PF12860">
    <property type="entry name" value="PAS_7"/>
    <property type="match status" value="1"/>
</dbReference>
<dbReference type="SUPFAM" id="SSF55781">
    <property type="entry name" value="GAF domain-like"/>
    <property type="match status" value="1"/>
</dbReference>
<dbReference type="InterPro" id="IPR050469">
    <property type="entry name" value="Diguanylate_Cyclase"/>
</dbReference>
<keyword evidence="3" id="KW-0808">Transferase</keyword>
<sequence>MTKSEAIDDGELVSQSLSWRDSQETDDAGLMLATQIMNVMEQGIILWSADGTCELHNTRIYEVLELERSALGIGTNRDEFLAAAVPRGEYTDEKLAEMRKHSNTRIAYQYDRKLPSGDVVECHARPTREGGYVVTCTNVTEARQAARELAAAKKAAEDAESKSSLILQEERARRAEARTLSDLDEWLQSCKSLDELFQIVAKFMGYLLPDSYGELYLYSNSRDVLDGACEWGQEDAINAHITPDSCWSLRRGRVYEHNPDALCFPCDHLSEQSKATLCDYICIPIIAHGDTVGLLHINFKAGMSRAEIKSLGRFAARCGEHISMAIANVKLRDELHDQSIRDPLTGLYNRRYFMDAMRRETSVADRGGKGFSLISLDADKFKTFNDNHGHEAGDLVLRALAECMLAVLPSSAVCARVGGEEFAVLLPQCIENEAMQQAEALRSSVSEIEVRTAFGLLPRVTISSGVAAYCGDSTAPSVVMKRADEALYAAKSDGRNCVRLAKTGTREAVTPVHS</sequence>
<dbReference type="Gene3D" id="3.30.450.40">
    <property type="match status" value="1"/>
</dbReference>
<dbReference type="NCBIfam" id="TIGR00254">
    <property type="entry name" value="GGDEF"/>
    <property type="match status" value="1"/>
</dbReference>
<evidence type="ECO:0000313" key="3">
    <source>
        <dbReference type="EMBL" id="AKS46254.1"/>
    </source>
</evidence>
<evidence type="ECO:0000256" key="1">
    <source>
        <dbReference type="ARBA" id="ARBA00012528"/>
    </source>
</evidence>
<protein>
    <recommendedName>
        <fullName evidence="1">diguanylate cyclase</fullName>
        <ecNumber evidence="1">2.7.7.65</ecNumber>
    </recommendedName>
</protein>
<dbReference type="GO" id="GO:0052621">
    <property type="term" value="F:diguanylate cyclase activity"/>
    <property type="evidence" value="ECO:0007669"/>
    <property type="project" value="UniProtKB-EC"/>
</dbReference>
<dbReference type="RefSeq" id="WP_074202211.1">
    <property type="nucleotide sequence ID" value="NZ_CP012160.1"/>
</dbReference>
<dbReference type="EC" id="2.7.7.65" evidence="1"/>
<proteinExistence type="predicted"/>
<dbReference type="Gene3D" id="3.30.70.270">
    <property type="match status" value="1"/>
</dbReference>
<dbReference type="FunFam" id="3.30.70.270:FF:000001">
    <property type="entry name" value="Diguanylate cyclase domain protein"/>
    <property type="match status" value="1"/>
</dbReference>
<dbReference type="Pfam" id="PF00990">
    <property type="entry name" value="GGDEF"/>
    <property type="match status" value="1"/>
</dbReference>
<dbReference type="InterPro" id="IPR043128">
    <property type="entry name" value="Rev_trsase/Diguanyl_cyclase"/>
</dbReference>
<dbReference type="Gene3D" id="3.30.450.20">
    <property type="entry name" value="PAS domain"/>
    <property type="match status" value="1"/>
</dbReference>
<dbReference type="SUPFAM" id="SSF55073">
    <property type="entry name" value="Nucleotide cyclase"/>
    <property type="match status" value="1"/>
</dbReference>
<dbReference type="AlphaFoldDB" id="A0A0K0Y5L2"/>
<dbReference type="STRING" id="1458307.OSB_17060"/>
<gene>
    <name evidence="3" type="primary">dosC</name>
    <name evidence="3" type="ORF">OSB_17060</name>
</gene>
<dbReference type="KEGG" id="otm:OSB_17060"/>
<name>A0A0K0Y5L2_9RHOB</name>
<evidence type="ECO:0000256" key="2">
    <source>
        <dbReference type="ARBA" id="ARBA00034247"/>
    </source>
</evidence>
<comment type="catalytic activity">
    <reaction evidence="2">
        <text>2 GTP = 3',3'-c-di-GMP + 2 diphosphate</text>
        <dbReference type="Rhea" id="RHEA:24898"/>
        <dbReference type="ChEBI" id="CHEBI:33019"/>
        <dbReference type="ChEBI" id="CHEBI:37565"/>
        <dbReference type="ChEBI" id="CHEBI:58805"/>
        <dbReference type="EC" id="2.7.7.65"/>
    </reaction>
</comment>
<reference evidence="3 4" key="1">
    <citation type="journal article" date="2015" name="Genome Announc.">
        <title>Closed Genome Sequence of Octadecabacter temperatus SB1, the First Mesophilic Species of the Genus Octadecabacter.</title>
        <authorList>
            <person name="Voget S."/>
            <person name="Billerbeck S."/>
            <person name="Simon M."/>
            <person name="Daniel R."/>
        </authorList>
    </citation>
    <scope>NUCLEOTIDE SEQUENCE [LARGE SCALE GENOMIC DNA]</scope>
    <source>
        <strain evidence="3 4">SB1</strain>
    </source>
</reference>
<dbReference type="PANTHER" id="PTHR45138:SF9">
    <property type="entry name" value="DIGUANYLATE CYCLASE DGCM-RELATED"/>
    <property type="match status" value="1"/>
</dbReference>
<organism evidence="3 4">
    <name type="scientific">Octadecabacter temperatus</name>
    <dbReference type="NCBI Taxonomy" id="1458307"/>
    <lineage>
        <taxon>Bacteria</taxon>
        <taxon>Pseudomonadati</taxon>
        <taxon>Pseudomonadota</taxon>
        <taxon>Alphaproteobacteria</taxon>
        <taxon>Rhodobacterales</taxon>
        <taxon>Roseobacteraceae</taxon>
        <taxon>Octadecabacter</taxon>
    </lineage>
</organism>
<dbReference type="SMART" id="SM00267">
    <property type="entry name" value="GGDEF"/>
    <property type="match status" value="1"/>
</dbReference>
<evidence type="ECO:0000313" key="4">
    <source>
        <dbReference type="Proteomes" id="UP000067444"/>
    </source>
</evidence>
<dbReference type="InterPro" id="IPR029787">
    <property type="entry name" value="Nucleotide_cyclase"/>
</dbReference>
<dbReference type="EMBL" id="CP012160">
    <property type="protein sequence ID" value="AKS46254.1"/>
    <property type="molecule type" value="Genomic_DNA"/>
</dbReference>
<dbReference type="CDD" id="cd01949">
    <property type="entry name" value="GGDEF"/>
    <property type="match status" value="1"/>
</dbReference>
<dbReference type="GO" id="GO:0005886">
    <property type="term" value="C:plasma membrane"/>
    <property type="evidence" value="ECO:0007669"/>
    <property type="project" value="TreeGrafter"/>
</dbReference>
<keyword evidence="4" id="KW-1185">Reference proteome</keyword>
<dbReference type="InterPro" id="IPR029016">
    <property type="entry name" value="GAF-like_dom_sf"/>
</dbReference>
<dbReference type="GO" id="GO:0043709">
    <property type="term" value="P:cell adhesion involved in single-species biofilm formation"/>
    <property type="evidence" value="ECO:0007669"/>
    <property type="project" value="TreeGrafter"/>
</dbReference>
<dbReference type="PANTHER" id="PTHR45138">
    <property type="entry name" value="REGULATORY COMPONENTS OF SENSORY TRANSDUCTION SYSTEM"/>
    <property type="match status" value="1"/>
</dbReference>
<dbReference type="OrthoDB" id="9812260at2"/>
<keyword evidence="3" id="KW-0548">Nucleotidyltransferase</keyword>
<accession>A0A0K0Y5L2</accession>
<dbReference type="InterPro" id="IPR000160">
    <property type="entry name" value="GGDEF_dom"/>
</dbReference>
<dbReference type="GO" id="GO:1902201">
    <property type="term" value="P:negative regulation of bacterial-type flagellum-dependent cell motility"/>
    <property type="evidence" value="ECO:0007669"/>
    <property type="project" value="TreeGrafter"/>
</dbReference>
<dbReference type="PROSITE" id="PS50887">
    <property type="entry name" value="GGDEF"/>
    <property type="match status" value="1"/>
</dbReference>